<evidence type="ECO:0000256" key="2">
    <source>
        <dbReference type="ARBA" id="ARBA00022741"/>
    </source>
</evidence>
<keyword evidence="5" id="KW-0067">ATP-binding</keyword>
<name>A0AAV3R536_LITER</name>
<dbReference type="GO" id="GO:0005524">
    <property type="term" value="F:ATP binding"/>
    <property type="evidence" value="ECO:0007669"/>
    <property type="project" value="UniProtKB-KW"/>
</dbReference>
<sequence>MVTLMMNEVWQSYPPANVAQKRPHSLSPSGNIISQVSKRNKVGDGNSSGNKNYVASWREEFEQMKKESVSSVIDYTNPSALVSFVENLDSGKYGSVTRELDNLVARRDQIMCSFYAQDPSLIFKSRGVGNNKLVSETVILEDGPATSTTRSVTAAQDLIVIDSDDEGPGYGMSLFPYQNLFSNSAASYPLMGFESCQNDRLIIKGDVAAGSVIIKDKGEYVGEDDDIDMEDSNEQSDDGLGDIWQEMNFVIESNKDATTLTSYDEPEIGSEDNCEHSFILKDDIGYVCRICGKIQKAINDIIEYQFPKVTKNLQNYWYEGRTTRKMDTGEINFDSSRFSEHEFVVTDVAAHPRHQKQMKPHQVEGFNFLVSNLVVDNPGGCIMAHAPGSGKTFMIISFLQSFMAKYPHSRPLVVLPKGILGTWKTEFEKWQVEDLPLYDFYSVKADSRVQQLEVLKLWADNRSILFLSYKQFSVIVCDNDSGKTACTCQKILLTCPSILILDEGHTPRNQDTDVLTSLEKVETPRKVVLSGTLYQNHVKEVFNILNLVCPKFLRLETPKAIKRRILSRANMSGRRNLLKKSSDNDFYEMVEHTLLKDNNSTRKMTVIQDLREMTSKILHYYKGDFLDELPGLIDFTVLLNLSPSQVKELKEVKKYNRKFKVSSEGSALYVHPQLRTLSKNTDVKDRVDEQKIDALLERLDSREGVKAKFFMNLLGLCESTGEKLLVFSQYLLPLKFLERLTIKVKGYSMGREIFMITGDSDNDFREAAMERFNNSSDARVFFGSIKACGEGVSLVGASRIIILDVHLNPSVTRQAIGRAFRPGQLRKVVTYRLVASDSPEQEDHETCFRKESIAKMWFEWNEYSGCQNFEIEPVDMKSCGDLFLESPRLSEDITAVYKR</sequence>
<dbReference type="InterPro" id="IPR014001">
    <property type="entry name" value="Helicase_ATP-bd"/>
</dbReference>
<dbReference type="InterPro" id="IPR044567">
    <property type="entry name" value="CLSY/DRD1"/>
</dbReference>
<dbReference type="GO" id="GO:0004386">
    <property type="term" value="F:helicase activity"/>
    <property type="evidence" value="ECO:0007669"/>
    <property type="project" value="UniProtKB-KW"/>
</dbReference>
<keyword evidence="2" id="KW-0547">Nucleotide-binding</keyword>
<dbReference type="PANTHER" id="PTHR45821">
    <property type="entry name" value="SNF2 DOMAIN-CONTAINING PROTEIN CLASSY 2-RELATED"/>
    <property type="match status" value="1"/>
</dbReference>
<keyword evidence="11" id="KW-1185">Reference proteome</keyword>
<keyword evidence="6" id="KW-0539">Nucleus</keyword>
<dbReference type="GO" id="GO:0016787">
    <property type="term" value="F:hydrolase activity"/>
    <property type="evidence" value="ECO:0007669"/>
    <property type="project" value="UniProtKB-KW"/>
</dbReference>
<dbReference type="Gene3D" id="3.40.50.10810">
    <property type="entry name" value="Tandem AAA-ATPase domain"/>
    <property type="match status" value="1"/>
</dbReference>
<proteinExistence type="predicted"/>
<dbReference type="SMART" id="SM00487">
    <property type="entry name" value="DEXDc"/>
    <property type="match status" value="1"/>
</dbReference>
<evidence type="ECO:0000256" key="5">
    <source>
        <dbReference type="ARBA" id="ARBA00022840"/>
    </source>
</evidence>
<gene>
    <name evidence="10" type="ORF">LIER_40869</name>
</gene>
<dbReference type="AlphaFoldDB" id="A0AAV3R536"/>
<reference evidence="10 11" key="1">
    <citation type="submission" date="2024-01" db="EMBL/GenBank/DDBJ databases">
        <title>The complete chloroplast genome sequence of Lithospermum erythrorhizon: insights into the phylogenetic relationship among Boraginaceae species and the maternal lineages of purple gromwells.</title>
        <authorList>
            <person name="Okada T."/>
            <person name="Watanabe K."/>
        </authorList>
    </citation>
    <scope>NUCLEOTIDE SEQUENCE [LARGE SCALE GENOMIC DNA]</scope>
</reference>
<keyword evidence="3" id="KW-0378">Hydrolase</keyword>
<dbReference type="InterPro" id="IPR049730">
    <property type="entry name" value="SNF2/RAD54-like_C"/>
</dbReference>
<dbReference type="GO" id="GO:0080188">
    <property type="term" value="P:gene silencing by siRNA-directed DNA methylation"/>
    <property type="evidence" value="ECO:0007669"/>
    <property type="project" value="InterPro"/>
</dbReference>
<dbReference type="Proteomes" id="UP001454036">
    <property type="component" value="Unassembled WGS sequence"/>
</dbReference>
<dbReference type="EMBL" id="BAABME010024341">
    <property type="protein sequence ID" value="GAA0170013.1"/>
    <property type="molecule type" value="Genomic_DNA"/>
</dbReference>
<evidence type="ECO:0000259" key="8">
    <source>
        <dbReference type="PROSITE" id="PS51192"/>
    </source>
</evidence>
<dbReference type="InterPro" id="IPR027417">
    <property type="entry name" value="P-loop_NTPase"/>
</dbReference>
<keyword evidence="4" id="KW-0347">Helicase</keyword>
<dbReference type="Gene3D" id="3.40.50.300">
    <property type="entry name" value="P-loop containing nucleotide triphosphate hydrolases"/>
    <property type="match status" value="1"/>
</dbReference>
<dbReference type="PROSITE" id="PS51192">
    <property type="entry name" value="HELICASE_ATP_BIND_1"/>
    <property type="match status" value="1"/>
</dbReference>
<accession>A0AAV3R536</accession>
<feature type="domain" description="Helicase C-terminal" evidence="9">
    <location>
        <begin position="691"/>
        <end position="877"/>
    </location>
</feature>
<evidence type="ECO:0000256" key="3">
    <source>
        <dbReference type="ARBA" id="ARBA00022801"/>
    </source>
</evidence>
<dbReference type="InterPro" id="IPR000330">
    <property type="entry name" value="SNF2_N"/>
</dbReference>
<dbReference type="Pfam" id="PF00176">
    <property type="entry name" value="SNF2-rel_dom"/>
    <property type="match status" value="1"/>
</dbReference>
<organism evidence="10 11">
    <name type="scientific">Lithospermum erythrorhizon</name>
    <name type="common">Purple gromwell</name>
    <name type="synonym">Lithospermum officinale var. erythrorhizon</name>
    <dbReference type="NCBI Taxonomy" id="34254"/>
    <lineage>
        <taxon>Eukaryota</taxon>
        <taxon>Viridiplantae</taxon>
        <taxon>Streptophyta</taxon>
        <taxon>Embryophyta</taxon>
        <taxon>Tracheophyta</taxon>
        <taxon>Spermatophyta</taxon>
        <taxon>Magnoliopsida</taxon>
        <taxon>eudicotyledons</taxon>
        <taxon>Gunneridae</taxon>
        <taxon>Pentapetalae</taxon>
        <taxon>asterids</taxon>
        <taxon>lamiids</taxon>
        <taxon>Boraginales</taxon>
        <taxon>Boraginaceae</taxon>
        <taxon>Boraginoideae</taxon>
        <taxon>Lithospermeae</taxon>
        <taxon>Lithospermum</taxon>
    </lineage>
</organism>
<dbReference type="InterPro" id="IPR001650">
    <property type="entry name" value="Helicase_C-like"/>
</dbReference>
<evidence type="ECO:0000256" key="6">
    <source>
        <dbReference type="ARBA" id="ARBA00023242"/>
    </source>
</evidence>
<dbReference type="Pfam" id="PF00271">
    <property type="entry name" value="Helicase_C"/>
    <property type="match status" value="1"/>
</dbReference>
<dbReference type="CDD" id="cd18793">
    <property type="entry name" value="SF2_C_SNF"/>
    <property type="match status" value="1"/>
</dbReference>
<dbReference type="PANTHER" id="PTHR45821:SF1">
    <property type="entry name" value="ATP-DEPENDENT HELICASE FAMILY PROTEIN-RELATED"/>
    <property type="match status" value="1"/>
</dbReference>
<feature type="domain" description="Helicase ATP-binding" evidence="8">
    <location>
        <begin position="372"/>
        <end position="551"/>
    </location>
</feature>
<dbReference type="PROSITE" id="PS51194">
    <property type="entry name" value="HELICASE_CTER"/>
    <property type="match status" value="1"/>
</dbReference>
<protein>
    <submittedName>
        <fullName evidence="10">Uncharacterized protein</fullName>
    </submittedName>
</protein>
<feature type="region of interest" description="Disordered" evidence="7">
    <location>
        <begin position="18"/>
        <end position="49"/>
    </location>
</feature>
<dbReference type="SUPFAM" id="SSF52540">
    <property type="entry name" value="P-loop containing nucleoside triphosphate hydrolases"/>
    <property type="match status" value="2"/>
</dbReference>
<evidence type="ECO:0000256" key="4">
    <source>
        <dbReference type="ARBA" id="ARBA00022806"/>
    </source>
</evidence>
<evidence type="ECO:0000313" key="11">
    <source>
        <dbReference type="Proteomes" id="UP001454036"/>
    </source>
</evidence>
<evidence type="ECO:0000259" key="9">
    <source>
        <dbReference type="PROSITE" id="PS51194"/>
    </source>
</evidence>
<dbReference type="GO" id="GO:0005634">
    <property type="term" value="C:nucleus"/>
    <property type="evidence" value="ECO:0007669"/>
    <property type="project" value="UniProtKB-SubCell"/>
</dbReference>
<comment type="subcellular location">
    <subcellularLocation>
        <location evidence="1">Nucleus</location>
    </subcellularLocation>
</comment>
<comment type="caution">
    <text evidence="10">The sequence shown here is derived from an EMBL/GenBank/DDBJ whole genome shotgun (WGS) entry which is preliminary data.</text>
</comment>
<evidence type="ECO:0000313" key="10">
    <source>
        <dbReference type="EMBL" id="GAA0170013.1"/>
    </source>
</evidence>
<dbReference type="SMART" id="SM00490">
    <property type="entry name" value="HELICc"/>
    <property type="match status" value="1"/>
</dbReference>
<dbReference type="InterPro" id="IPR038718">
    <property type="entry name" value="SNF2-like_sf"/>
</dbReference>
<evidence type="ECO:0000256" key="7">
    <source>
        <dbReference type="SAM" id="MobiDB-lite"/>
    </source>
</evidence>
<evidence type="ECO:0000256" key="1">
    <source>
        <dbReference type="ARBA" id="ARBA00004123"/>
    </source>
</evidence>
<feature type="compositionally biased region" description="Polar residues" evidence="7">
    <location>
        <begin position="26"/>
        <end position="37"/>
    </location>
</feature>